<dbReference type="PANTHER" id="PTHR11228:SF7">
    <property type="entry name" value="PQQA PEPTIDE CYCLASE"/>
    <property type="match status" value="1"/>
</dbReference>
<evidence type="ECO:0000256" key="2">
    <source>
        <dbReference type="ARBA" id="ARBA00022691"/>
    </source>
</evidence>
<dbReference type="PANTHER" id="PTHR11228">
    <property type="entry name" value="RADICAL SAM DOMAIN PROTEIN"/>
    <property type="match status" value="1"/>
</dbReference>
<dbReference type="SFLD" id="SFLDS00029">
    <property type="entry name" value="Radical_SAM"/>
    <property type="match status" value="1"/>
</dbReference>
<dbReference type="GO" id="GO:0003824">
    <property type="term" value="F:catalytic activity"/>
    <property type="evidence" value="ECO:0007669"/>
    <property type="project" value="InterPro"/>
</dbReference>
<reference evidence="7" key="1">
    <citation type="journal article" date="2012" name="J. Bacteriol.">
        <title>Genome sequences of type strains of seven species of the marine bacterium Pseudoalteromonas.</title>
        <authorList>
            <person name="Xie B.B."/>
            <person name="Shu Y.L."/>
            <person name="Qin Q.L."/>
            <person name="Rong J.C."/>
            <person name="Zhang X.Y."/>
            <person name="Chen X.L."/>
            <person name="Shi M."/>
            <person name="He H.L."/>
            <person name="Zhou B.C."/>
            <person name="Zhang Y.Z."/>
        </authorList>
    </citation>
    <scope>NUCLEOTIDE SEQUENCE</scope>
    <source>
        <strain evidence="7">DSM 8771</strain>
    </source>
</reference>
<comment type="cofactor">
    <cofactor evidence="1">
        <name>[4Fe-4S] cluster</name>
        <dbReference type="ChEBI" id="CHEBI:49883"/>
    </cofactor>
</comment>
<gene>
    <name evidence="7" type="ORF">PCIT_a2377</name>
</gene>
<proteinExistence type="predicted"/>
<evidence type="ECO:0000313" key="7">
    <source>
        <dbReference type="EMBL" id="KAF7772325.1"/>
    </source>
</evidence>
<reference evidence="7" key="2">
    <citation type="submission" date="2015-03" db="EMBL/GenBank/DDBJ databases">
        <title>Genome sequence of Pseudoalteromonas citrea.</title>
        <authorList>
            <person name="Xie B.-B."/>
            <person name="Rong J.-C."/>
            <person name="Qin Q.-L."/>
            <person name="Zhang Y.-Z."/>
        </authorList>
    </citation>
    <scope>NUCLEOTIDE SEQUENCE</scope>
    <source>
        <strain evidence="7">DSM 8771</strain>
    </source>
</reference>
<dbReference type="InterPro" id="IPR058240">
    <property type="entry name" value="rSAM_sf"/>
</dbReference>
<dbReference type="SFLD" id="SFLDG01067">
    <property type="entry name" value="SPASM/twitch_domain_containing"/>
    <property type="match status" value="1"/>
</dbReference>
<evidence type="ECO:0000256" key="1">
    <source>
        <dbReference type="ARBA" id="ARBA00001966"/>
    </source>
</evidence>
<dbReference type="RefSeq" id="WP_010368026.1">
    <property type="nucleotide sequence ID" value="NZ_AHBZ03000015.1"/>
</dbReference>
<dbReference type="InterPro" id="IPR050377">
    <property type="entry name" value="Radical_SAM_PqqE_MftC-like"/>
</dbReference>
<accession>A0AAD4AK16</accession>
<dbReference type="InterPro" id="IPR013785">
    <property type="entry name" value="Aldolase_TIM"/>
</dbReference>
<keyword evidence="2" id="KW-0949">S-adenosyl-L-methionine</keyword>
<dbReference type="Pfam" id="PF04055">
    <property type="entry name" value="Radical_SAM"/>
    <property type="match status" value="1"/>
</dbReference>
<dbReference type="Gene3D" id="3.20.20.70">
    <property type="entry name" value="Aldolase class I"/>
    <property type="match status" value="1"/>
</dbReference>
<keyword evidence="5" id="KW-0411">Iron-sulfur</keyword>
<dbReference type="PROSITE" id="PS51918">
    <property type="entry name" value="RADICAL_SAM"/>
    <property type="match status" value="1"/>
</dbReference>
<dbReference type="EMBL" id="AHBZ03000015">
    <property type="protein sequence ID" value="KAF7772325.1"/>
    <property type="molecule type" value="Genomic_DNA"/>
</dbReference>
<sequence length="311" mass="34820">MQIVNVNKNFLKTRYGPDGIHVFDRQTGLNLLLDESVPNRKIWTLAPRQVSIALTNNCNLQCKHCYAPKSKSFLDKSLVKKWMKELDLAGSFGIGFGGGEPTLHPDFNEICHYGKNETSLAITFTTHGLTLRESLIKNIEDNVNFTRVSMDGVGETYESIRGCSFASFLKKLSLLTGRINFGINYVVNRDTVKDIEQAINIAELYGASEVLFLPEEAVGLGCQVDTQTLDKLSSWAGQYKGKLRLSISSLRKSSVNYLNALENELEHLAYSHIDADGLLKKTSFDKMGYKISEEGVMKSFEKLCNAEERII</sequence>
<evidence type="ECO:0000256" key="4">
    <source>
        <dbReference type="ARBA" id="ARBA00023004"/>
    </source>
</evidence>
<evidence type="ECO:0000256" key="5">
    <source>
        <dbReference type="ARBA" id="ARBA00023014"/>
    </source>
</evidence>
<keyword evidence="4" id="KW-0408">Iron</keyword>
<evidence type="ECO:0000313" key="8">
    <source>
        <dbReference type="Proteomes" id="UP000016487"/>
    </source>
</evidence>
<name>A0AAD4AK16_9GAMM</name>
<keyword evidence="3" id="KW-0479">Metal-binding</keyword>
<dbReference type="CDD" id="cd01335">
    <property type="entry name" value="Radical_SAM"/>
    <property type="match status" value="1"/>
</dbReference>
<dbReference type="Proteomes" id="UP000016487">
    <property type="component" value="Unassembled WGS sequence"/>
</dbReference>
<dbReference type="AlphaFoldDB" id="A0AAD4AK16"/>
<dbReference type="SUPFAM" id="SSF102114">
    <property type="entry name" value="Radical SAM enzymes"/>
    <property type="match status" value="1"/>
</dbReference>
<dbReference type="InterPro" id="IPR007197">
    <property type="entry name" value="rSAM"/>
</dbReference>
<evidence type="ECO:0000256" key="3">
    <source>
        <dbReference type="ARBA" id="ARBA00022723"/>
    </source>
</evidence>
<comment type="caution">
    <text evidence="7">The sequence shown here is derived from an EMBL/GenBank/DDBJ whole genome shotgun (WGS) entry which is preliminary data.</text>
</comment>
<feature type="domain" description="Radical SAM core" evidence="6">
    <location>
        <begin position="44"/>
        <end position="256"/>
    </location>
</feature>
<organism evidence="7 8">
    <name type="scientific">Pseudoalteromonas citrea</name>
    <dbReference type="NCBI Taxonomy" id="43655"/>
    <lineage>
        <taxon>Bacteria</taxon>
        <taxon>Pseudomonadati</taxon>
        <taxon>Pseudomonadota</taxon>
        <taxon>Gammaproteobacteria</taxon>
        <taxon>Alteromonadales</taxon>
        <taxon>Pseudoalteromonadaceae</taxon>
        <taxon>Pseudoalteromonas</taxon>
    </lineage>
</organism>
<dbReference type="GO" id="GO:0046872">
    <property type="term" value="F:metal ion binding"/>
    <property type="evidence" value="ECO:0007669"/>
    <property type="project" value="UniProtKB-KW"/>
</dbReference>
<protein>
    <recommendedName>
        <fullName evidence="6">Radical SAM core domain-containing protein</fullName>
    </recommendedName>
</protein>
<dbReference type="GO" id="GO:0051536">
    <property type="term" value="F:iron-sulfur cluster binding"/>
    <property type="evidence" value="ECO:0007669"/>
    <property type="project" value="UniProtKB-KW"/>
</dbReference>
<evidence type="ECO:0000259" key="6">
    <source>
        <dbReference type="PROSITE" id="PS51918"/>
    </source>
</evidence>